<organism evidence="2">
    <name type="scientific">Siphoviridae sp. ctoNj20</name>
    <dbReference type="NCBI Taxonomy" id="2826085"/>
    <lineage>
        <taxon>Viruses</taxon>
        <taxon>Duplodnaviria</taxon>
        <taxon>Heunggongvirae</taxon>
        <taxon>Uroviricota</taxon>
        <taxon>Caudoviricetes</taxon>
    </lineage>
</organism>
<name>A0A8D9PDR4_9CAUD</name>
<reference evidence="2" key="1">
    <citation type="journal article" date="2021" name="Proc. Natl. Acad. Sci. U.S.A.">
        <title>A Catalog of Tens of Thousands of Viruses from Human Metagenomes Reveals Hidden Associations with Chronic Diseases.</title>
        <authorList>
            <person name="Tisza M.J."/>
            <person name="Buck C.B."/>
        </authorList>
    </citation>
    <scope>NUCLEOTIDE SEQUENCE</scope>
    <source>
        <strain evidence="2">CtoNj20</strain>
    </source>
</reference>
<feature type="compositionally biased region" description="Polar residues" evidence="1">
    <location>
        <begin position="492"/>
        <end position="503"/>
    </location>
</feature>
<dbReference type="Pfam" id="PF05133">
    <property type="entry name" value="SPP1_portal"/>
    <property type="match status" value="1"/>
</dbReference>
<dbReference type="EMBL" id="BK014724">
    <property type="protein sequence ID" value="DAD55397.1"/>
    <property type="molecule type" value="Genomic_DNA"/>
</dbReference>
<evidence type="ECO:0000256" key="1">
    <source>
        <dbReference type="SAM" id="MobiDB-lite"/>
    </source>
</evidence>
<evidence type="ECO:0000313" key="2">
    <source>
        <dbReference type="EMBL" id="DAD55397.1"/>
    </source>
</evidence>
<sequence>MPRIMRYKQNAMLFDGDHFADPVFRTHDSHGCDRGVSVYLKCAERISQVVGNFDDVISFPVLLNYQRLMSLKMADLVCGEYPTVSGATPEENASLRNIRDTSDFDAKLYSTVIDISRYGDAVWRIYKDWDGLYNFTCWDPTQWYPVVRQDGTNSIEAHCLCWRENKSKDIDHPDWYLHAQIHYTSPDRVGSYEERVFKMATNGQTILNQVSSSRVPTGLDRCAIMHIRAFATTNSVYGYDDYMPLDSLLAEIMTRVGQISGILDKHADPNITGPVSMLTVDPKTGEYHLNTGKFFAVSQGEEQPKYMTWDGQLTSAFKQLEFLINQLYILSEMGAALLGGMDGSGQAISGTAMRFKMVNPLAKARRIANSMTRPVRQLFSSMSLSSDEKIDYSKISVFWSDGLPDDPRENVEICKLATGETKMMPLEKAIMEYFGRSNEEALEWIDMIKDEQEEMHPVLTGSAEGDPNHPGPQDGTGVNPKKKGSKTGLKNFGSSTNRNGDDA</sequence>
<proteinExistence type="predicted"/>
<dbReference type="InterPro" id="IPR021145">
    <property type="entry name" value="Portal_protein_SPP1_Gp6-like"/>
</dbReference>
<feature type="region of interest" description="Disordered" evidence="1">
    <location>
        <begin position="455"/>
        <end position="503"/>
    </location>
</feature>
<accession>A0A8D9PDR4</accession>
<protein>
    <submittedName>
        <fullName evidence="2">Portal protein</fullName>
    </submittedName>
</protein>